<name>A0A7S3XMG7_HETAK</name>
<keyword evidence="2 4" id="KW-0238">DNA-binding</keyword>
<protein>
    <recommendedName>
        <fullName evidence="6">HMG box domain-containing protein</fullName>
    </recommendedName>
</protein>
<dbReference type="AlphaFoldDB" id="A0A7S3XMG7"/>
<dbReference type="PROSITE" id="PS50118">
    <property type="entry name" value="HMG_BOX_2"/>
    <property type="match status" value="1"/>
</dbReference>
<dbReference type="Gene3D" id="1.10.30.10">
    <property type="entry name" value="High mobility group box domain"/>
    <property type="match status" value="2"/>
</dbReference>
<feature type="domain" description="HMG box" evidence="6">
    <location>
        <begin position="72"/>
        <end position="125"/>
    </location>
</feature>
<comment type="subcellular location">
    <subcellularLocation>
        <location evidence="1">Nucleus</location>
    </subcellularLocation>
</comment>
<proteinExistence type="predicted"/>
<dbReference type="EMBL" id="HBIU01010141">
    <property type="protein sequence ID" value="CAE0625566.1"/>
    <property type="molecule type" value="Transcribed_RNA"/>
</dbReference>
<keyword evidence="3 4" id="KW-0539">Nucleus</keyword>
<dbReference type="GO" id="GO:0005634">
    <property type="term" value="C:nucleus"/>
    <property type="evidence" value="ECO:0007669"/>
    <property type="project" value="UniProtKB-SubCell"/>
</dbReference>
<evidence type="ECO:0000256" key="3">
    <source>
        <dbReference type="ARBA" id="ARBA00023242"/>
    </source>
</evidence>
<evidence type="ECO:0000313" key="7">
    <source>
        <dbReference type="EMBL" id="CAE0625566.1"/>
    </source>
</evidence>
<sequence>MFMAEKRPDLKAEGLALGQIQKKGAALWKEMREQEKQAYQKIADNANVELGLLSSKDESSLGKTMAGASKKSPSKRTAYQCFMSTLRPQFVAQGKSFGETTKLIAAQWKKLAQDEKQKYQDLADEYNNNGSTQKNDGSNSSALPQQGQPDGDSSTIGAPKNNDGKVLSVSR</sequence>
<dbReference type="GO" id="GO:0003677">
    <property type="term" value="F:DNA binding"/>
    <property type="evidence" value="ECO:0007669"/>
    <property type="project" value="UniProtKB-UniRule"/>
</dbReference>
<dbReference type="SUPFAM" id="SSF47095">
    <property type="entry name" value="HMG-box"/>
    <property type="match status" value="2"/>
</dbReference>
<feature type="DNA-binding region" description="HMG box" evidence="4">
    <location>
        <begin position="72"/>
        <end position="125"/>
    </location>
</feature>
<dbReference type="Pfam" id="PF09011">
    <property type="entry name" value="HMG_box_2"/>
    <property type="match status" value="1"/>
</dbReference>
<dbReference type="PANTHER" id="PTHR48112">
    <property type="entry name" value="HIGH MOBILITY GROUP PROTEIN DSP1"/>
    <property type="match status" value="1"/>
</dbReference>
<dbReference type="SMART" id="SM00398">
    <property type="entry name" value="HMG"/>
    <property type="match status" value="1"/>
</dbReference>
<gene>
    <name evidence="7" type="ORF">HAKA00212_LOCUS4235</name>
</gene>
<evidence type="ECO:0000256" key="1">
    <source>
        <dbReference type="ARBA" id="ARBA00004123"/>
    </source>
</evidence>
<evidence type="ECO:0000259" key="6">
    <source>
        <dbReference type="PROSITE" id="PS50118"/>
    </source>
</evidence>
<feature type="compositionally biased region" description="Polar residues" evidence="5">
    <location>
        <begin position="126"/>
        <end position="156"/>
    </location>
</feature>
<evidence type="ECO:0000256" key="5">
    <source>
        <dbReference type="SAM" id="MobiDB-lite"/>
    </source>
</evidence>
<dbReference type="InterPro" id="IPR036910">
    <property type="entry name" value="HMG_box_dom_sf"/>
</dbReference>
<dbReference type="InterPro" id="IPR050342">
    <property type="entry name" value="HMGB"/>
</dbReference>
<organism evidence="7">
    <name type="scientific">Heterosigma akashiwo</name>
    <name type="common">Chromophytic alga</name>
    <name type="synonym">Heterosigma carterae</name>
    <dbReference type="NCBI Taxonomy" id="2829"/>
    <lineage>
        <taxon>Eukaryota</taxon>
        <taxon>Sar</taxon>
        <taxon>Stramenopiles</taxon>
        <taxon>Ochrophyta</taxon>
        <taxon>Raphidophyceae</taxon>
        <taxon>Chattonellales</taxon>
        <taxon>Chattonellaceae</taxon>
        <taxon>Heterosigma</taxon>
    </lineage>
</organism>
<dbReference type="InterPro" id="IPR009071">
    <property type="entry name" value="HMG_box_dom"/>
</dbReference>
<evidence type="ECO:0000256" key="4">
    <source>
        <dbReference type="PROSITE-ProRule" id="PRU00267"/>
    </source>
</evidence>
<dbReference type="PANTHER" id="PTHR48112:SF32">
    <property type="entry name" value="HIGH MOBILITY GROUP PROTEIN B3"/>
    <property type="match status" value="1"/>
</dbReference>
<evidence type="ECO:0000256" key="2">
    <source>
        <dbReference type="ARBA" id="ARBA00023125"/>
    </source>
</evidence>
<feature type="region of interest" description="Disordered" evidence="5">
    <location>
        <begin position="116"/>
        <end position="171"/>
    </location>
</feature>
<dbReference type="Pfam" id="PF00505">
    <property type="entry name" value="HMG_box"/>
    <property type="match status" value="1"/>
</dbReference>
<reference evidence="7" key="1">
    <citation type="submission" date="2021-01" db="EMBL/GenBank/DDBJ databases">
        <authorList>
            <person name="Corre E."/>
            <person name="Pelletier E."/>
            <person name="Niang G."/>
            <person name="Scheremetjew M."/>
            <person name="Finn R."/>
            <person name="Kale V."/>
            <person name="Holt S."/>
            <person name="Cochrane G."/>
            <person name="Meng A."/>
            <person name="Brown T."/>
            <person name="Cohen L."/>
        </authorList>
    </citation>
    <scope>NUCLEOTIDE SEQUENCE</scope>
    <source>
        <strain evidence="7">CCMP3107</strain>
    </source>
</reference>
<dbReference type="CDD" id="cd00084">
    <property type="entry name" value="HMG-box_SF"/>
    <property type="match status" value="2"/>
</dbReference>
<accession>A0A7S3XMG7</accession>